<dbReference type="Proteomes" id="UP001597322">
    <property type="component" value="Unassembled WGS sequence"/>
</dbReference>
<feature type="domain" description="PAC" evidence="3">
    <location>
        <begin position="546"/>
        <end position="597"/>
    </location>
</feature>
<dbReference type="Gene3D" id="3.20.20.450">
    <property type="entry name" value="EAL domain"/>
    <property type="match status" value="1"/>
</dbReference>
<dbReference type="SMART" id="SM00091">
    <property type="entry name" value="PAS"/>
    <property type="match status" value="2"/>
</dbReference>
<dbReference type="CDD" id="cd01949">
    <property type="entry name" value="GGDEF"/>
    <property type="match status" value="1"/>
</dbReference>
<dbReference type="InterPro" id="IPR029787">
    <property type="entry name" value="Nucleotide_cyclase"/>
</dbReference>
<feature type="domain" description="GGDEF" evidence="5">
    <location>
        <begin position="650"/>
        <end position="783"/>
    </location>
</feature>
<dbReference type="PANTHER" id="PTHR44757">
    <property type="entry name" value="DIGUANYLATE CYCLASE DGCP"/>
    <property type="match status" value="1"/>
</dbReference>
<dbReference type="PROSITE" id="PS50883">
    <property type="entry name" value="EAL"/>
    <property type="match status" value="1"/>
</dbReference>
<evidence type="ECO:0000256" key="2">
    <source>
        <dbReference type="SAM" id="Phobius"/>
    </source>
</evidence>
<feature type="transmembrane region" description="Helical" evidence="2">
    <location>
        <begin position="12"/>
        <end position="33"/>
    </location>
</feature>
<dbReference type="CDD" id="cd01948">
    <property type="entry name" value="EAL"/>
    <property type="match status" value="1"/>
</dbReference>
<dbReference type="Gene3D" id="2.10.70.100">
    <property type="match status" value="1"/>
</dbReference>
<proteinExistence type="predicted"/>
<dbReference type="InterPro" id="IPR035919">
    <property type="entry name" value="EAL_sf"/>
</dbReference>
<dbReference type="Pfam" id="PF00990">
    <property type="entry name" value="GGDEF"/>
    <property type="match status" value="1"/>
</dbReference>
<accession>A0ABW4M5B7</accession>
<dbReference type="SUPFAM" id="SSF141868">
    <property type="entry name" value="EAL domain-like"/>
    <property type="match status" value="1"/>
</dbReference>
<dbReference type="NCBIfam" id="TIGR00254">
    <property type="entry name" value="GGDEF"/>
    <property type="match status" value="1"/>
</dbReference>
<dbReference type="EMBL" id="JBHUEQ010000025">
    <property type="protein sequence ID" value="MFD1746632.1"/>
    <property type="molecule type" value="Genomic_DNA"/>
</dbReference>
<evidence type="ECO:0000259" key="3">
    <source>
        <dbReference type="PROSITE" id="PS50113"/>
    </source>
</evidence>
<comment type="caution">
    <text evidence="6">The sequence shown here is derived from an EMBL/GenBank/DDBJ whole genome shotgun (WGS) entry which is preliminary data.</text>
</comment>
<dbReference type="InterPro" id="IPR000160">
    <property type="entry name" value="GGDEF_dom"/>
</dbReference>
<evidence type="ECO:0000259" key="4">
    <source>
        <dbReference type="PROSITE" id="PS50883"/>
    </source>
</evidence>
<dbReference type="InterPro" id="IPR035965">
    <property type="entry name" value="PAS-like_dom_sf"/>
</dbReference>
<evidence type="ECO:0000259" key="5">
    <source>
        <dbReference type="PROSITE" id="PS50887"/>
    </source>
</evidence>
<dbReference type="InterPro" id="IPR043128">
    <property type="entry name" value="Rev_trsase/Diguanyl_cyclase"/>
</dbReference>
<gene>
    <name evidence="6" type="ORF">ACFSE1_14255</name>
</gene>
<dbReference type="SMART" id="SM00052">
    <property type="entry name" value="EAL"/>
    <property type="match status" value="1"/>
</dbReference>
<dbReference type="Gene3D" id="3.30.450.20">
    <property type="entry name" value="PAS domain"/>
    <property type="match status" value="2"/>
</dbReference>
<name>A0ABW4M5B7_9HYPH</name>
<protein>
    <submittedName>
        <fullName evidence="6">EAL domain-containing protein</fullName>
    </submittedName>
</protein>
<keyword evidence="2" id="KW-0812">Transmembrane</keyword>
<dbReference type="CDD" id="cd00130">
    <property type="entry name" value="PAS"/>
    <property type="match status" value="1"/>
</dbReference>
<keyword evidence="7" id="KW-1185">Reference proteome</keyword>
<feature type="domain" description="EAL" evidence="4">
    <location>
        <begin position="792"/>
        <end position="1043"/>
    </location>
</feature>
<dbReference type="Gene3D" id="3.30.70.270">
    <property type="match status" value="1"/>
</dbReference>
<dbReference type="SMART" id="SM00267">
    <property type="entry name" value="GGDEF"/>
    <property type="match status" value="1"/>
</dbReference>
<dbReference type="InterPro" id="IPR013655">
    <property type="entry name" value="PAS_fold_3"/>
</dbReference>
<organism evidence="6 7">
    <name type="scientific">Rhizobium helianthi</name>
    <dbReference type="NCBI Taxonomy" id="1132695"/>
    <lineage>
        <taxon>Bacteria</taxon>
        <taxon>Pseudomonadati</taxon>
        <taxon>Pseudomonadota</taxon>
        <taxon>Alphaproteobacteria</taxon>
        <taxon>Hyphomicrobiales</taxon>
        <taxon>Rhizobiaceae</taxon>
        <taxon>Rhizobium/Agrobacterium group</taxon>
        <taxon>Rhizobium</taxon>
    </lineage>
</organism>
<dbReference type="InterPro" id="IPR000700">
    <property type="entry name" value="PAS-assoc_C"/>
</dbReference>
<dbReference type="InterPro" id="IPR052155">
    <property type="entry name" value="Biofilm_reg_signaling"/>
</dbReference>
<dbReference type="PANTHER" id="PTHR44757:SF2">
    <property type="entry name" value="BIOFILM ARCHITECTURE MAINTENANCE PROTEIN MBAA"/>
    <property type="match status" value="1"/>
</dbReference>
<dbReference type="Pfam" id="PF08447">
    <property type="entry name" value="PAS_3"/>
    <property type="match status" value="2"/>
</dbReference>
<evidence type="ECO:0000313" key="6">
    <source>
        <dbReference type="EMBL" id="MFD1746632.1"/>
    </source>
</evidence>
<dbReference type="InterPro" id="IPR001633">
    <property type="entry name" value="EAL_dom"/>
</dbReference>
<feature type="coiled-coil region" evidence="1">
    <location>
        <begin position="440"/>
        <end position="474"/>
    </location>
</feature>
<evidence type="ECO:0000313" key="7">
    <source>
        <dbReference type="Proteomes" id="UP001597322"/>
    </source>
</evidence>
<dbReference type="SUPFAM" id="SSF55785">
    <property type="entry name" value="PYP-like sensor domain (PAS domain)"/>
    <property type="match status" value="2"/>
</dbReference>
<keyword evidence="1" id="KW-0175">Coiled coil</keyword>
<keyword evidence="2" id="KW-1133">Transmembrane helix</keyword>
<keyword evidence="2" id="KW-0472">Membrane</keyword>
<feature type="coiled-coil region" evidence="1">
    <location>
        <begin position="590"/>
        <end position="619"/>
    </location>
</feature>
<sequence length="1047" mass="117075">MTRRISYFRLRSGSPIAIACLIGIAFLIVGIAFDLERSAAFRAKIRQSTANTLATTAGLLQKQMRRDLMLADKLIDLLRYKSEFKASDLDQDVSQLLAANRHASAIAFAWNNTLSHLRTRDGRIDFTHNLSIHGRDAEVRSFADRLDNMSADRAPVMAQDRLLDLFFVIQPVMQSDGKPWGSVLLALDRPTFLREGGVHEHHDDHATIAASDGTLLDITIVQKNGAYETLILGDASLKSRAPLLHTVDILPTVQWQIMAAPKGGWNIAPASQFTFRTFLLLAGAGILVPTFVAAILIGERNRNIRKLKAREANLLELSQRFTLAMESSNIGIWEIKGDNVLIWDERAAALHGKEHDPSLNRLEEWFSAIHPDDLASAEAHFFTSICSTQPCVNVYRVTLANGDVRYLRSAGASYRKSDLTSHTTGIVWDVTSDMLMNQTLREAKADSDIKNAELELALDELSNREHELEELSTRLNVALASYNCGIWETSTALQTEIWDERMCQLYGLNDANRKVSHEEWLAMIHPEDRHLAERLATRFPDNMTGAPLTVRVPQPDGSIRYVRSIGKPHVGRDGAVKLVGIAFDVTADMRMTQQLQAAKQEAEAKNVELELARQRIEHNALHDPLTNLANRRKLDMELDELTRESRNRRTQVSILHLDLDRFKQINDTLGHAAGDAMLVYAADVLRRNMKPDDLVARIGGDEFVIVVKNTADADAMAELSTRIINEIRQPLDFEGFSCRCGVSIGIAQASGPNVDGRKMLVDADIALYRAKNQGRNRFEFFTQNLQAEIINHKRTADELLTAIEEQQFVTWYQPQFCANSKELTGVEALVRWRHPHRGILAPDAFLSIAEDLNVTANLDQIVLETVLKDQMRWAAMGLNVPKVSVNVSSRRLKDEALIETLKTLPITPGRISFELVESIFLDESEDSVTRNLEAIKALGIDIEIDDFGTGHTSIVSLLKLRPKRLKIDRQLVMPILTSPQERALVRSIIEIAKSLGVETVAEGVETMNHAEMLRELGCDLLQGYAFARPLPFDNFTSGALDGFLRAS</sequence>
<dbReference type="InterPro" id="IPR000014">
    <property type="entry name" value="PAS"/>
</dbReference>
<evidence type="ECO:0000256" key="1">
    <source>
        <dbReference type="SAM" id="Coils"/>
    </source>
</evidence>
<reference evidence="7" key="1">
    <citation type="journal article" date="2019" name="Int. J. Syst. Evol. Microbiol.">
        <title>The Global Catalogue of Microorganisms (GCM) 10K type strain sequencing project: providing services to taxonomists for standard genome sequencing and annotation.</title>
        <authorList>
            <consortium name="The Broad Institute Genomics Platform"/>
            <consortium name="The Broad Institute Genome Sequencing Center for Infectious Disease"/>
            <person name="Wu L."/>
            <person name="Ma J."/>
        </authorList>
    </citation>
    <scope>NUCLEOTIDE SEQUENCE [LARGE SCALE GENOMIC DNA]</scope>
    <source>
        <strain evidence="7">CG52</strain>
    </source>
</reference>
<dbReference type="Pfam" id="PF00563">
    <property type="entry name" value="EAL"/>
    <property type="match status" value="1"/>
</dbReference>
<dbReference type="SUPFAM" id="SSF55073">
    <property type="entry name" value="Nucleotide cyclase"/>
    <property type="match status" value="1"/>
</dbReference>
<dbReference type="PROSITE" id="PS50113">
    <property type="entry name" value="PAC"/>
    <property type="match status" value="1"/>
</dbReference>
<dbReference type="RefSeq" id="WP_377402644.1">
    <property type="nucleotide sequence ID" value="NZ_JBHUEQ010000025.1"/>
</dbReference>
<dbReference type="PROSITE" id="PS50887">
    <property type="entry name" value="GGDEF"/>
    <property type="match status" value="1"/>
</dbReference>